<keyword evidence="3" id="KW-0812">Transmembrane</keyword>
<feature type="transmembrane region" description="Helical" evidence="3">
    <location>
        <begin position="57"/>
        <end position="82"/>
    </location>
</feature>
<dbReference type="EMBL" id="UINC01000887">
    <property type="protein sequence ID" value="SUZ62682.1"/>
    <property type="molecule type" value="Genomic_DNA"/>
</dbReference>
<feature type="compositionally biased region" description="Low complexity" evidence="2">
    <location>
        <begin position="790"/>
        <end position="799"/>
    </location>
</feature>
<dbReference type="AlphaFoldDB" id="A0A381P6W4"/>
<keyword evidence="1" id="KW-0175">Coiled coil</keyword>
<evidence type="ECO:0000256" key="3">
    <source>
        <dbReference type="SAM" id="Phobius"/>
    </source>
</evidence>
<keyword evidence="3" id="KW-1133">Transmembrane helix</keyword>
<accession>A0A381P6W4</accession>
<evidence type="ECO:0000313" key="4">
    <source>
        <dbReference type="EMBL" id="SUZ62682.1"/>
    </source>
</evidence>
<evidence type="ECO:0008006" key="5">
    <source>
        <dbReference type="Google" id="ProtNLM"/>
    </source>
</evidence>
<gene>
    <name evidence="4" type="ORF">METZ01_LOCUS15536</name>
</gene>
<name>A0A381P6W4_9ZZZZ</name>
<feature type="region of interest" description="Disordered" evidence="2">
    <location>
        <begin position="753"/>
        <end position="801"/>
    </location>
</feature>
<keyword evidence="3" id="KW-0472">Membrane</keyword>
<organism evidence="4">
    <name type="scientific">marine metagenome</name>
    <dbReference type="NCBI Taxonomy" id="408172"/>
    <lineage>
        <taxon>unclassified sequences</taxon>
        <taxon>metagenomes</taxon>
        <taxon>ecological metagenomes</taxon>
    </lineage>
</organism>
<feature type="coiled-coil region" evidence="1">
    <location>
        <begin position="542"/>
        <end position="747"/>
    </location>
</feature>
<feature type="coiled-coil region" evidence="1">
    <location>
        <begin position="994"/>
        <end position="1021"/>
    </location>
</feature>
<feature type="transmembrane region" description="Helical" evidence="3">
    <location>
        <begin position="24"/>
        <end position="51"/>
    </location>
</feature>
<reference evidence="4" key="1">
    <citation type="submission" date="2018-05" db="EMBL/GenBank/DDBJ databases">
        <authorList>
            <person name="Lanie J.A."/>
            <person name="Ng W.-L."/>
            <person name="Kazmierczak K.M."/>
            <person name="Andrzejewski T.M."/>
            <person name="Davidsen T.M."/>
            <person name="Wayne K.J."/>
            <person name="Tettelin H."/>
            <person name="Glass J.I."/>
            <person name="Rusch D."/>
            <person name="Podicherti R."/>
            <person name="Tsui H.-C.T."/>
            <person name="Winkler M.E."/>
        </authorList>
    </citation>
    <scope>NUCLEOTIDE SEQUENCE</scope>
</reference>
<proteinExistence type="predicted"/>
<protein>
    <recommendedName>
        <fullName evidence="5">DUF4175 domain-containing protein</fullName>
    </recommendedName>
</protein>
<evidence type="ECO:0000256" key="1">
    <source>
        <dbReference type="SAM" id="Coils"/>
    </source>
</evidence>
<feature type="compositionally biased region" description="Polar residues" evidence="2">
    <location>
        <begin position="756"/>
        <end position="769"/>
    </location>
</feature>
<sequence length="1154" mass="131076">MTNSQISIARVLRHVRTVKIKNDLYLLGWILYASILSLVLLGICIESVFYLPANIRLGIWNALLVVASLCIIFIIIILFRIFQNKIYRFRLSTIARNAGVLSFPKKDTVVNALQLERSLAQSTSQDLSQSFIQEVFHKLTMLKLKDLFPKNAVWSGKKITLTLLILVALSISIFWNHSSGAVYRWIHPKTKFAVPKPFVLESVTKDIRILGGESVSLSIKATSVLPDTVFLSLTPLVSKNMDSTQTSSLLVKSSPDSSKLYTFVINDIYHDYSYQAFVPADHFWQTWKKVSSKKYRILVTDRPTMEDFSITVIPPKYSQLKPQIQAGNQANVRGLKGSTISIKLSSNRVLEKSFLLLGDNEIQLTSRGKRAQGEFLLHQDGMFTVHLLDKRGITNRNPIPYHLEIIPDLFPDLHIIAPPPIIELGERQLLPLHLEIEDDFGFSTLQIGYELRRPTYLQTDPFISIFTIPDLIPEQLHQKIYTVWDLSDLGLMPEDEVHFHFELYDNDEVSGPKKTLSGTFIARLPSLADLFTAMGEKEQNIIEETEIQLEELIALQEHLEKTDLELLKSEEINWEQQQEIKKILEEASEEIEQLKKLTEAIETLKESGEKHGLFSQDLMEKFQELQNLVNELISEDLLMNMDEARNALENLDMKDLMSAMDQLSQNMEQIEQELDRFIDILKRIQAEQMTYEITKRLEQLVKEQDVLNDNIQKTNDTTDPSEFSKLEQEEKRNLEEFQNILDIMEDASDIMEEYSKSSSEAMENLSQSELAEKTEGDLSESANQLGEEASSSSKQSSRSALKNLQSFQQMALNIQQQFQQETTSEMAGEFQSIMQDILTLSKSQESLHETTSGIPRNSPRIKDLAVHQQMLSDQLTQVMSALMDLSKKTFAVTPQIGKSLGRASAEIKESIDNLAERKGNNAKSHQALAMKSLNEAALEIYNTIQQMQSGGSASGFEQFLAQMEGLSGQQQSINSQGMQLAFSQLAANTQQAMMQQMLSNQKQVQKSLQELMNEMAESGQQGLGDMSGAAQEMEEVIKDLKSRKYSRKTYERQERILSRMLDSQKSLTRRGQKEERLATTANQNNVFIGPSGLPIDLGQRQSITIEALNQAMKAGYSRDYQTMIRRYFNALGQASFLETSTEPENIINENIEDE</sequence>
<feature type="transmembrane region" description="Helical" evidence="3">
    <location>
        <begin position="159"/>
        <end position="175"/>
    </location>
</feature>
<evidence type="ECO:0000256" key="2">
    <source>
        <dbReference type="SAM" id="MobiDB-lite"/>
    </source>
</evidence>